<evidence type="ECO:0000313" key="11">
    <source>
        <dbReference type="EMBL" id="MBF6057624.1"/>
    </source>
</evidence>
<comment type="caution">
    <text evidence="7">Lacks conserved residue(s) required for the propagation of feature annotation.</text>
</comment>
<name>A0ABS0BW57_9GAMM</name>
<dbReference type="Pfam" id="PF21088">
    <property type="entry name" value="MS_channel_1st"/>
    <property type="match status" value="1"/>
</dbReference>
<keyword evidence="3" id="KW-1003">Cell membrane</keyword>
<evidence type="ECO:0000256" key="2">
    <source>
        <dbReference type="ARBA" id="ARBA00008017"/>
    </source>
</evidence>
<evidence type="ECO:0000256" key="4">
    <source>
        <dbReference type="ARBA" id="ARBA00022692"/>
    </source>
</evidence>
<dbReference type="InterPro" id="IPR049278">
    <property type="entry name" value="MS_channel_C"/>
</dbReference>
<dbReference type="EMBL" id="JACBGI020000005">
    <property type="protein sequence ID" value="MBF6057624.1"/>
    <property type="molecule type" value="Genomic_DNA"/>
</dbReference>
<dbReference type="SUPFAM" id="SSF82689">
    <property type="entry name" value="Mechanosensitive channel protein MscS (YggB), C-terminal domain"/>
    <property type="match status" value="1"/>
</dbReference>
<comment type="subunit">
    <text evidence="7">Homoheptamer.</text>
</comment>
<organism evidence="11 12">
    <name type="scientific">Thiomicrorhabdus heinhorstiae</name>
    <dbReference type="NCBI Taxonomy" id="2748010"/>
    <lineage>
        <taxon>Bacteria</taxon>
        <taxon>Pseudomonadati</taxon>
        <taxon>Pseudomonadota</taxon>
        <taxon>Gammaproteobacteria</taxon>
        <taxon>Thiotrichales</taxon>
        <taxon>Piscirickettsiaceae</taxon>
        <taxon>Thiomicrorhabdus</taxon>
    </lineage>
</organism>
<evidence type="ECO:0000259" key="9">
    <source>
        <dbReference type="Pfam" id="PF21082"/>
    </source>
</evidence>
<protein>
    <recommendedName>
        <fullName evidence="7">Small-conductance mechanosensitive channel</fullName>
    </recommendedName>
</protein>
<dbReference type="InterPro" id="IPR006685">
    <property type="entry name" value="MscS_channel_2nd"/>
</dbReference>
<feature type="domain" description="Mechanosensitive ion channel MscS C-terminal" evidence="9">
    <location>
        <begin position="174"/>
        <end position="256"/>
    </location>
</feature>
<dbReference type="InterPro" id="IPR008910">
    <property type="entry name" value="MSC_TM_helix"/>
</dbReference>
<proteinExistence type="inferred from homology"/>
<keyword evidence="7" id="KW-0997">Cell inner membrane</keyword>
<comment type="caution">
    <text evidence="11">The sequence shown here is derived from an EMBL/GenBank/DDBJ whole genome shotgun (WGS) entry which is preliminary data.</text>
</comment>
<keyword evidence="7" id="KW-0406">Ion transport</keyword>
<feature type="domain" description="Mechanosensitive ion channel transmembrane helices 2/3" evidence="10">
    <location>
        <begin position="64"/>
        <end position="100"/>
    </location>
</feature>
<dbReference type="Pfam" id="PF21082">
    <property type="entry name" value="MS_channel_3rd"/>
    <property type="match status" value="1"/>
</dbReference>
<dbReference type="Proteomes" id="UP001193680">
    <property type="component" value="Unassembled WGS sequence"/>
</dbReference>
<comment type="subcellular location">
    <subcellularLocation>
        <location evidence="7">Cell inner membrane</location>
        <topology evidence="7">Multi-pass membrane protein</topology>
    </subcellularLocation>
    <subcellularLocation>
        <location evidence="1">Cell membrane</location>
        <topology evidence="1">Multi-pass membrane protein</topology>
    </subcellularLocation>
</comment>
<keyword evidence="6 7" id="KW-0472">Membrane</keyword>
<feature type="transmembrane region" description="Helical" evidence="7">
    <location>
        <begin position="12"/>
        <end position="32"/>
    </location>
</feature>
<keyword evidence="7" id="KW-0407">Ion channel</keyword>
<dbReference type="PANTHER" id="PTHR30221:SF1">
    <property type="entry name" value="SMALL-CONDUCTANCE MECHANOSENSITIVE CHANNEL"/>
    <property type="match status" value="1"/>
</dbReference>
<dbReference type="SUPFAM" id="SSF82861">
    <property type="entry name" value="Mechanosensitive channel protein MscS (YggB), transmembrane region"/>
    <property type="match status" value="1"/>
</dbReference>
<reference evidence="11 12" key="2">
    <citation type="submission" date="2020-11" db="EMBL/GenBank/DDBJ databases">
        <title>Sulfur oxidizing isolate from Hospital Hole Sinkhole.</title>
        <authorList>
            <person name="Scott K.M."/>
        </authorList>
    </citation>
    <scope>NUCLEOTIDE SEQUENCE [LARGE SCALE GENOMIC DNA]</scope>
    <source>
        <strain evidence="11 12">HH1</strain>
    </source>
</reference>
<keyword evidence="4 7" id="KW-0812">Transmembrane</keyword>
<keyword evidence="7" id="KW-0813">Transport</keyword>
<dbReference type="Pfam" id="PF00924">
    <property type="entry name" value="MS_channel_2nd"/>
    <property type="match status" value="1"/>
</dbReference>
<evidence type="ECO:0000313" key="12">
    <source>
        <dbReference type="Proteomes" id="UP001193680"/>
    </source>
</evidence>
<evidence type="ECO:0000256" key="3">
    <source>
        <dbReference type="ARBA" id="ARBA00022475"/>
    </source>
</evidence>
<reference evidence="11 12" key="1">
    <citation type="submission" date="2020-06" db="EMBL/GenBank/DDBJ databases">
        <authorList>
            <person name="Scott K."/>
        </authorList>
    </citation>
    <scope>NUCLEOTIDE SEQUENCE [LARGE SCALE GENOMIC DNA]</scope>
    <source>
        <strain evidence="11 12">HH1</strain>
    </source>
</reference>
<dbReference type="InterPro" id="IPR023408">
    <property type="entry name" value="MscS_beta-dom_sf"/>
</dbReference>
<evidence type="ECO:0000256" key="6">
    <source>
        <dbReference type="ARBA" id="ARBA00023136"/>
    </source>
</evidence>
<feature type="transmembrane region" description="Helical" evidence="7">
    <location>
        <begin position="53"/>
        <end position="74"/>
    </location>
</feature>
<dbReference type="Gene3D" id="2.30.30.60">
    <property type="match status" value="1"/>
</dbReference>
<evidence type="ECO:0000256" key="5">
    <source>
        <dbReference type="ARBA" id="ARBA00022989"/>
    </source>
</evidence>
<dbReference type="InterPro" id="IPR010920">
    <property type="entry name" value="LSM_dom_sf"/>
</dbReference>
<evidence type="ECO:0000259" key="8">
    <source>
        <dbReference type="Pfam" id="PF00924"/>
    </source>
</evidence>
<gene>
    <name evidence="11" type="ORF">H8792_004650</name>
</gene>
<comment type="similarity">
    <text evidence="2 7">Belongs to the MscS (TC 1.A.23) family.</text>
</comment>
<dbReference type="InterPro" id="IPR045275">
    <property type="entry name" value="MscS_archaea/bacteria_type"/>
</dbReference>
<evidence type="ECO:0000259" key="10">
    <source>
        <dbReference type="Pfam" id="PF21088"/>
    </source>
</evidence>
<keyword evidence="12" id="KW-1185">Reference proteome</keyword>
<keyword evidence="5 7" id="KW-1133">Transmembrane helix</keyword>
<comment type="function">
    <text evidence="7">Mechanosensitive channel that participates in the regulation of osmotic pressure changes within the cell, opening in response to stretch forces in the membrane lipid bilayer, without the need for other proteins. Contributes to normal resistance to hypoosmotic shock. Forms an ion channel of 1.0 nanosiemens conductance with a slight preference for anions.</text>
</comment>
<sequence length="278" mass="30260">MDFNSLIQDYALPWSIKIGAALLVFIVGKFLISIVLKLVKKGLIRAGKLDEMLINFIMSISGAVLLLVVIIAALDQLGVDTTSLVALIGAAGLAVGLALKDSMQDFASGVMILVFKPFKTGDFVEAGGVSGVAEKVQLFTTTFRTGDNKEIIVPNSSIYSGSITNYSARDTRRVDMVFGISYDDDIRLAKQILERLVSEDERILPEPAPVIALSELGASSVDFIVRPWVNSGDYWKVKWEMNEKVKQAFDDAGVSIPYPQMDVHLHTESAAVSEGEKN</sequence>
<dbReference type="InterPro" id="IPR011066">
    <property type="entry name" value="MscS_channel_C_sf"/>
</dbReference>
<dbReference type="PANTHER" id="PTHR30221">
    <property type="entry name" value="SMALL-CONDUCTANCE MECHANOSENSITIVE CHANNEL"/>
    <property type="match status" value="1"/>
</dbReference>
<evidence type="ECO:0000256" key="7">
    <source>
        <dbReference type="RuleBase" id="RU369025"/>
    </source>
</evidence>
<accession>A0ABS0BW57</accession>
<dbReference type="SUPFAM" id="SSF50182">
    <property type="entry name" value="Sm-like ribonucleoproteins"/>
    <property type="match status" value="1"/>
</dbReference>
<dbReference type="Pfam" id="PF05552">
    <property type="entry name" value="MS_channel_1st_1"/>
    <property type="match status" value="1"/>
</dbReference>
<evidence type="ECO:0000256" key="1">
    <source>
        <dbReference type="ARBA" id="ARBA00004651"/>
    </source>
</evidence>
<dbReference type="InterPro" id="IPR049142">
    <property type="entry name" value="MS_channel_1st"/>
</dbReference>
<dbReference type="Gene3D" id="3.30.70.100">
    <property type="match status" value="1"/>
</dbReference>
<feature type="transmembrane region" description="Helical" evidence="7">
    <location>
        <begin position="80"/>
        <end position="99"/>
    </location>
</feature>
<dbReference type="Gene3D" id="1.10.287.1260">
    <property type="match status" value="1"/>
</dbReference>
<feature type="domain" description="Mechanosensitive ion channel MscS" evidence="8">
    <location>
        <begin position="101"/>
        <end position="167"/>
    </location>
</feature>
<dbReference type="InterPro" id="IPR011014">
    <property type="entry name" value="MscS_channel_TM-2"/>
</dbReference>
<dbReference type="RefSeq" id="WP_185977767.1">
    <property type="nucleotide sequence ID" value="NZ_JACBGI020000005.1"/>
</dbReference>